<dbReference type="PANTHER" id="PTHR47406">
    <property type="entry name" value="COAGULATION FACTOR 5/8 TYPE, C-TERMINAL"/>
    <property type="match status" value="1"/>
</dbReference>
<evidence type="ECO:0000313" key="2">
    <source>
        <dbReference type="Proteomes" id="UP000657006"/>
    </source>
</evidence>
<dbReference type="InterPro" id="IPR032287">
    <property type="entry name" value="DUF4838"/>
</dbReference>
<gene>
    <name evidence="1" type="ORF">H8730_16470</name>
</gene>
<accession>A0A926I3A3</accession>
<dbReference type="AlphaFoldDB" id="A0A926I3A3"/>
<evidence type="ECO:0000313" key="1">
    <source>
        <dbReference type="EMBL" id="MBC8545135.1"/>
    </source>
</evidence>
<protein>
    <submittedName>
        <fullName evidence="1">DUF4838 domain-containing protein</fullName>
    </submittedName>
</protein>
<comment type="caution">
    <text evidence="1">The sequence shown here is derived from an EMBL/GenBank/DDBJ whole genome shotgun (WGS) entry which is preliminary data.</text>
</comment>
<dbReference type="EMBL" id="JACRSQ010000048">
    <property type="protein sequence ID" value="MBC8545135.1"/>
    <property type="molecule type" value="Genomic_DNA"/>
</dbReference>
<organism evidence="1 2">
    <name type="scientific">Bianquea renquensis</name>
    <dbReference type="NCBI Taxonomy" id="2763661"/>
    <lineage>
        <taxon>Bacteria</taxon>
        <taxon>Bacillati</taxon>
        <taxon>Bacillota</taxon>
        <taxon>Clostridia</taxon>
        <taxon>Eubacteriales</taxon>
        <taxon>Bianqueaceae</taxon>
        <taxon>Bianquea</taxon>
    </lineage>
</organism>
<proteinExistence type="predicted"/>
<dbReference type="Proteomes" id="UP000657006">
    <property type="component" value="Unassembled WGS sequence"/>
</dbReference>
<keyword evidence="2" id="KW-1185">Reference proteome</keyword>
<dbReference type="Pfam" id="PF16126">
    <property type="entry name" value="DUF4838"/>
    <property type="match status" value="1"/>
</dbReference>
<sequence>MNITIQTPYAQADRYTGIWANEEERINFRKEPDRALRCTISFAAMQLKEYLLKTLSHASITFSNQTAADTDVLLSLDKISGDCDDEYHLIPLAGPSGVRIEGCSRRSILYGVYEFLKLQGWRWYYPDDGGEIAPSLRDTLQLPERPLVFKPAMEFSRGFDLSESYAYTSRPFLMWMIRNRMNVAICREPTAALSRKLGFISKYGGHIFESMLAPDKPWDNGRDLFDTHPEWYGLPENGLRQREKALSVQLCVAHDDMFDYLAEELLAKLNHEWYEHDRIDIWGFDTWGSACSCDVCQTIGNNTDRAVYFLSQLRQRLDRAMKDERLDHPVQLVMCSYEGTYTLAAPQKPAPANLLAAGDSVVYYPINRCYEHCVEDSHCATNRRYATTISDWEEAPCQLPRVIGEYYNVSKYEDLPLLFTHSMLKDLPYYYRKGFCGITYMHVPMMHWGLRALTHVLYAELAWTMKETSSMEDVSPYLADYFSGLYGRYASRMNVVYQLVEKSSLTIASWRAWDGNSILSQLLKWDGKKPVQPLSPNGHFADGILADGQRIAKILQQTVSMVDAMIQEEKTWMAREGAVTIQQAVNPDELRKLNTKDQLLQRLTVVHRQLLYGRDVARLSVAVCRYHQALLREHDAEADLAWDDVETYERALERYYMPITGYNANSLLVNDAMIRSQLRPVISRCRAQRTMKLAQQKRG</sequence>
<name>A0A926I3A3_9FIRM</name>
<reference evidence="1" key="1">
    <citation type="submission" date="2020-08" db="EMBL/GenBank/DDBJ databases">
        <title>Genome public.</title>
        <authorList>
            <person name="Liu C."/>
            <person name="Sun Q."/>
        </authorList>
    </citation>
    <scope>NUCLEOTIDE SEQUENCE</scope>
    <source>
        <strain evidence="1">NSJ-32</strain>
    </source>
</reference>
<dbReference type="PANTHER" id="PTHR47406:SF2">
    <property type="entry name" value="ALPHA GLUCURONIDASE N-TERMINAL DOMAIN-CONTAINING PROTEIN"/>
    <property type="match status" value="1"/>
</dbReference>
<dbReference type="RefSeq" id="WP_177719214.1">
    <property type="nucleotide sequence ID" value="NZ_JACRSQ010000048.1"/>
</dbReference>